<dbReference type="Pfam" id="PF17118">
    <property type="entry name" value="DUF5105"/>
    <property type="match status" value="1"/>
</dbReference>
<feature type="domain" description="DUF5105" evidence="1">
    <location>
        <begin position="23"/>
        <end position="163"/>
    </location>
</feature>
<evidence type="ECO:0000313" key="2">
    <source>
        <dbReference type="EMBL" id="MBE5039405.1"/>
    </source>
</evidence>
<dbReference type="AlphaFoldDB" id="A0A9D5LZE3"/>
<organism evidence="2 3">
    <name type="scientific">Ructibacterium gallinarum</name>
    <dbReference type="NCBI Taxonomy" id="2779355"/>
    <lineage>
        <taxon>Bacteria</taxon>
        <taxon>Bacillati</taxon>
        <taxon>Bacillota</taxon>
        <taxon>Clostridia</taxon>
        <taxon>Eubacteriales</taxon>
        <taxon>Oscillospiraceae</taxon>
        <taxon>Ructibacterium</taxon>
    </lineage>
</organism>
<sequence>MMILAGCGTVKEANAAFDTMMQAFQTGDKTQISQYYDFDSVSNFINAEDSEQLQNAILSTLKQMSYKVEASEKMEDGSVKLQVKVTTLDFSDVMKRYMDQVMQMVSSAEYQAKVSEMTQEEYQKQLANCMLNVLAQTDIPSTENTIEVTMIENDGSWQIGGDKDAFLGALFANLSDAVNSLI</sequence>
<dbReference type="EMBL" id="JADCKB010000004">
    <property type="protein sequence ID" value="MBE5039405.1"/>
    <property type="molecule type" value="Genomic_DNA"/>
</dbReference>
<protein>
    <submittedName>
        <fullName evidence="2">DUF5105 domain-containing protein</fullName>
    </submittedName>
</protein>
<dbReference type="InterPro" id="IPR031343">
    <property type="entry name" value="DUF5105"/>
</dbReference>
<gene>
    <name evidence="2" type="ORF">INF28_02865</name>
</gene>
<comment type="caution">
    <text evidence="2">The sequence shown here is derived from an EMBL/GenBank/DDBJ whole genome shotgun (WGS) entry which is preliminary data.</text>
</comment>
<reference evidence="2" key="1">
    <citation type="submission" date="2020-10" db="EMBL/GenBank/DDBJ databases">
        <title>ChiBAC.</title>
        <authorList>
            <person name="Zenner C."/>
            <person name="Hitch T.C.A."/>
            <person name="Clavel T."/>
        </authorList>
    </citation>
    <scope>NUCLEOTIDE SEQUENCE</scope>
    <source>
        <strain evidence="2">DSM 107454</strain>
    </source>
</reference>
<evidence type="ECO:0000259" key="1">
    <source>
        <dbReference type="Pfam" id="PF17118"/>
    </source>
</evidence>
<proteinExistence type="predicted"/>
<keyword evidence="3" id="KW-1185">Reference proteome</keyword>
<accession>A0A9D5LZE3</accession>
<dbReference type="Proteomes" id="UP000806542">
    <property type="component" value="Unassembled WGS sequence"/>
</dbReference>
<evidence type="ECO:0000313" key="3">
    <source>
        <dbReference type="Proteomes" id="UP000806542"/>
    </source>
</evidence>
<name>A0A9D5LZE3_9FIRM</name>